<accession>A0A922D5B9</accession>
<proteinExistence type="predicted"/>
<organism evidence="1 2">
    <name type="scientific">Carya illinoinensis</name>
    <name type="common">Pecan</name>
    <dbReference type="NCBI Taxonomy" id="32201"/>
    <lineage>
        <taxon>Eukaryota</taxon>
        <taxon>Viridiplantae</taxon>
        <taxon>Streptophyta</taxon>
        <taxon>Embryophyta</taxon>
        <taxon>Tracheophyta</taxon>
        <taxon>Spermatophyta</taxon>
        <taxon>Magnoliopsida</taxon>
        <taxon>eudicotyledons</taxon>
        <taxon>Gunneridae</taxon>
        <taxon>Pentapetalae</taxon>
        <taxon>rosids</taxon>
        <taxon>fabids</taxon>
        <taxon>Fagales</taxon>
        <taxon>Juglandaceae</taxon>
        <taxon>Carya</taxon>
    </lineage>
</organism>
<dbReference type="AlphaFoldDB" id="A0A922D5B9"/>
<sequence>MPMYPHEEHGNVTHYPASCLGNQREACNYTKQKSQDEKKYPRRWLWEGGSKQWKYKNEGKADNLFDERFQPQVALIRSSSRENQPPYKTLKSYFLFVKYSDALLLHFRAYIWM</sequence>
<evidence type="ECO:0000313" key="1">
    <source>
        <dbReference type="EMBL" id="KAG6680007.1"/>
    </source>
</evidence>
<gene>
    <name evidence="1" type="ORF">I3842_13G018200</name>
</gene>
<dbReference type="EMBL" id="CM031837">
    <property type="protein sequence ID" value="KAG6680007.1"/>
    <property type="molecule type" value="Genomic_DNA"/>
</dbReference>
<reference evidence="1" key="1">
    <citation type="submission" date="2021-01" db="EMBL/GenBank/DDBJ databases">
        <authorList>
            <person name="Lovell J.T."/>
            <person name="Bentley N."/>
            <person name="Bhattarai G."/>
            <person name="Jenkins J.W."/>
            <person name="Sreedasyam A."/>
            <person name="Alarcon Y."/>
            <person name="Bock C."/>
            <person name="Boston L."/>
            <person name="Carlson J."/>
            <person name="Cervantes K."/>
            <person name="Clermont K."/>
            <person name="Krom N."/>
            <person name="Kubenka K."/>
            <person name="Mamidi S."/>
            <person name="Mattison C."/>
            <person name="Monteros M."/>
            <person name="Pisani C."/>
            <person name="Plott C."/>
            <person name="Rajasekar S."/>
            <person name="Rhein H.S."/>
            <person name="Rohla C."/>
            <person name="Song M."/>
            <person name="Hilaire R.S."/>
            <person name="Shu S."/>
            <person name="Wells L."/>
            <person name="Wang X."/>
            <person name="Webber J."/>
            <person name="Heerema R.J."/>
            <person name="Klein P."/>
            <person name="Conner P."/>
            <person name="Grauke L."/>
            <person name="Grimwood J."/>
            <person name="Schmutz J."/>
            <person name="Randall J.J."/>
        </authorList>
    </citation>
    <scope>NUCLEOTIDE SEQUENCE</scope>
    <source>
        <tissue evidence="1">Leaf</tissue>
    </source>
</reference>
<dbReference type="Proteomes" id="UP000811246">
    <property type="component" value="Chromosome 13"/>
</dbReference>
<name>A0A922D5B9_CARIL</name>
<comment type="caution">
    <text evidence="1">The sequence shown here is derived from an EMBL/GenBank/DDBJ whole genome shotgun (WGS) entry which is preliminary data.</text>
</comment>
<evidence type="ECO:0000313" key="2">
    <source>
        <dbReference type="Proteomes" id="UP000811246"/>
    </source>
</evidence>
<protein>
    <submittedName>
        <fullName evidence="1">Uncharacterized protein</fullName>
    </submittedName>
</protein>